<organism evidence="2 3">
    <name type="scientific">Pristionchus entomophagus</name>
    <dbReference type="NCBI Taxonomy" id="358040"/>
    <lineage>
        <taxon>Eukaryota</taxon>
        <taxon>Metazoa</taxon>
        <taxon>Ecdysozoa</taxon>
        <taxon>Nematoda</taxon>
        <taxon>Chromadorea</taxon>
        <taxon>Rhabditida</taxon>
        <taxon>Rhabditina</taxon>
        <taxon>Diplogasteromorpha</taxon>
        <taxon>Diplogasteroidea</taxon>
        <taxon>Neodiplogasteridae</taxon>
        <taxon>Pristionchus</taxon>
    </lineage>
</organism>
<protein>
    <recommendedName>
        <fullName evidence="1">VWFA domain-containing protein</fullName>
    </recommendedName>
</protein>
<dbReference type="SUPFAM" id="SSF53300">
    <property type="entry name" value="vWA-like"/>
    <property type="match status" value="1"/>
</dbReference>
<dbReference type="AlphaFoldDB" id="A0AAV5S9R1"/>
<dbReference type="EMBL" id="BTSX01000001">
    <property type="protein sequence ID" value="GMS78773.1"/>
    <property type="molecule type" value="Genomic_DNA"/>
</dbReference>
<evidence type="ECO:0000313" key="2">
    <source>
        <dbReference type="EMBL" id="GMS78773.1"/>
    </source>
</evidence>
<dbReference type="InterPro" id="IPR036465">
    <property type="entry name" value="vWFA_dom_sf"/>
</dbReference>
<name>A0AAV5S9R1_9BILA</name>
<accession>A0AAV5S9R1</accession>
<dbReference type="PROSITE" id="PS50234">
    <property type="entry name" value="VWFA"/>
    <property type="match status" value="1"/>
</dbReference>
<feature type="domain" description="VWFA" evidence="1">
    <location>
        <begin position="188"/>
        <end position="321"/>
    </location>
</feature>
<dbReference type="Proteomes" id="UP001432027">
    <property type="component" value="Unassembled WGS sequence"/>
</dbReference>
<dbReference type="Gene3D" id="3.40.50.410">
    <property type="entry name" value="von Willebrand factor, type A domain"/>
    <property type="match status" value="1"/>
</dbReference>
<reference evidence="2" key="1">
    <citation type="submission" date="2023-10" db="EMBL/GenBank/DDBJ databases">
        <title>Genome assembly of Pristionchus species.</title>
        <authorList>
            <person name="Yoshida K."/>
            <person name="Sommer R.J."/>
        </authorList>
    </citation>
    <scope>NUCLEOTIDE SEQUENCE</scope>
    <source>
        <strain evidence="2">RS0144</strain>
    </source>
</reference>
<comment type="caution">
    <text evidence="2">The sequence shown here is derived from an EMBL/GenBank/DDBJ whole genome shotgun (WGS) entry which is preliminary data.</text>
</comment>
<dbReference type="InterPro" id="IPR002035">
    <property type="entry name" value="VWF_A"/>
</dbReference>
<dbReference type="SMART" id="SM00327">
    <property type="entry name" value="VWA"/>
    <property type="match status" value="1"/>
</dbReference>
<evidence type="ECO:0000259" key="1">
    <source>
        <dbReference type="PROSITE" id="PS50234"/>
    </source>
</evidence>
<sequence length="358" mass="40170">MPDWIFSFDNVITIETHRSDTFTMECSSLLELDALTMVTPGDRIAVLSSGRSDDLQNLQGIDRRAYVLIGEWETHDVTFDMELNFDSANTGSIVLQKLWEGPEFKFYNGSHKEKFTTNYFEVRYAPMTKQPSEIWKSEDSMIIEISIDSGGMHRHSLSAPTPSGPYCDCDVDQVGRPSGWDFNDIWVDVVVILDTSEAMGEEALEDESFLNDGFHDLLITDVDASFYTRIGVIAMADTAKVLYNLNLTKTDTIRGKASIKKGIKEINVVDAFNAAQKMLTDGMKPDRENTRQVIYYMTNSNPKEDLSSLDQFKQSKGVIVVNNFRFGEGELPGLEALSSVGYYSVNSGYVTALQSFCK</sequence>
<dbReference type="PANTHER" id="PTHR31024:SF3">
    <property type="entry name" value="C-TYPE LECTIN-RELATED"/>
    <property type="match status" value="1"/>
</dbReference>
<proteinExistence type="predicted"/>
<evidence type="ECO:0000313" key="3">
    <source>
        <dbReference type="Proteomes" id="UP001432027"/>
    </source>
</evidence>
<gene>
    <name evidence="2" type="ORF">PENTCL1PPCAC_948</name>
</gene>
<dbReference type="PANTHER" id="PTHR31024">
    <property type="entry name" value="C-TYPE LECTIN"/>
    <property type="match status" value="1"/>
</dbReference>
<keyword evidence="3" id="KW-1185">Reference proteome</keyword>
<feature type="non-terminal residue" evidence="2">
    <location>
        <position position="358"/>
    </location>
</feature>
<dbReference type="Pfam" id="PF00092">
    <property type="entry name" value="VWA"/>
    <property type="match status" value="1"/>
</dbReference>